<keyword evidence="3" id="KW-1185">Reference proteome</keyword>
<reference evidence="3" key="1">
    <citation type="journal article" date="2019" name="Int. J. Syst. Evol. Microbiol.">
        <title>The Global Catalogue of Microorganisms (GCM) 10K type strain sequencing project: providing services to taxonomists for standard genome sequencing and annotation.</title>
        <authorList>
            <consortium name="The Broad Institute Genomics Platform"/>
            <consortium name="The Broad Institute Genome Sequencing Center for Infectious Disease"/>
            <person name="Wu L."/>
            <person name="Ma J."/>
        </authorList>
    </citation>
    <scope>NUCLEOTIDE SEQUENCE [LARGE SCALE GENOMIC DNA]</scope>
    <source>
        <strain evidence="3">JCM 3115</strain>
    </source>
</reference>
<evidence type="ECO:0000313" key="3">
    <source>
        <dbReference type="Proteomes" id="UP000611554"/>
    </source>
</evidence>
<gene>
    <name evidence="2" type="ORF">GCM10010140_21200</name>
</gene>
<comment type="caution">
    <text evidence="2">The sequence shown here is derived from an EMBL/GenBank/DDBJ whole genome shotgun (WGS) entry which is preliminary data.</text>
</comment>
<evidence type="ECO:0000313" key="2">
    <source>
        <dbReference type="EMBL" id="GGP91248.1"/>
    </source>
</evidence>
<sequence>MLRRNRTAPWRTLTPAPQARDKGEIMATPSTKAPVQTIAELVATALESWSATFRLSLIGLALSIPTAVIFVLFLLLR</sequence>
<keyword evidence="1" id="KW-1133">Transmembrane helix</keyword>
<accession>A0ABQ2QQ02</accession>
<organism evidence="2 3">
    <name type="scientific">Streptosporangium pseudovulgare</name>
    <dbReference type="NCBI Taxonomy" id="35765"/>
    <lineage>
        <taxon>Bacteria</taxon>
        <taxon>Bacillati</taxon>
        <taxon>Actinomycetota</taxon>
        <taxon>Actinomycetes</taxon>
        <taxon>Streptosporangiales</taxon>
        <taxon>Streptosporangiaceae</taxon>
        <taxon>Streptosporangium</taxon>
    </lineage>
</organism>
<protein>
    <recommendedName>
        <fullName evidence="4">ABC transporter permease</fullName>
    </recommendedName>
</protein>
<evidence type="ECO:0000256" key="1">
    <source>
        <dbReference type="SAM" id="Phobius"/>
    </source>
</evidence>
<dbReference type="EMBL" id="BMQJ01000004">
    <property type="protein sequence ID" value="GGP91248.1"/>
    <property type="molecule type" value="Genomic_DNA"/>
</dbReference>
<name>A0ABQ2QQ02_9ACTN</name>
<evidence type="ECO:0008006" key="4">
    <source>
        <dbReference type="Google" id="ProtNLM"/>
    </source>
</evidence>
<feature type="transmembrane region" description="Helical" evidence="1">
    <location>
        <begin position="55"/>
        <end position="76"/>
    </location>
</feature>
<keyword evidence="1" id="KW-0812">Transmembrane</keyword>
<proteinExistence type="predicted"/>
<keyword evidence="1" id="KW-0472">Membrane</keyword>
<dbReference type="Proteomes" id="UP000611554">
    <property type="component" value="Unassembled WGS sequence"/>
</dbReference>